<name>A0A401PGE3_SCYTO</name>
<comment type="caution">
    <text evidence="2">The sequence shown here is derived from an EMBL/GenBank/DDBJ whole genome shotgun (WGS) entry which is preliminary data.</text>
</comment>
<sequence length="122" mass="13510">MQTAIRAPTAASRKARLFSLRLLTRLLDSSLSDTFKLSEHQDLLTQSLLATNHVQDCAIISLKTSSVVSISLGFKLDPGQVQAFLNAFNQPNNFRDDGLYFKNITYSCVRADSNSVYGKHVS</sequence>
<gene>
    <name evidence="2" type="ORF">scyTo_0001868</name>
</gene>
<protein>
    <submittedName>
        <fullName evidence="2">Uncharacterized protein</fullName>
    </submittedName>
</protein>
<reference evidence="2 3" key="1">
    <citation type="journal article" date="2018" name="Nat. Ecol. Evol.">
        <title>Shark genomes provide insights into elasmobranch evolution and the origin of vertebrates.</title>
        <authorList>
            <person name="Hara Y"/>
            <person name="Yamaguchi K"/>
            <person name="Onimaru K"/>
            <person name="Kadota M"/>
            <person name="Koyanagi M"/>
            <person name="Keeley SD"/>
            <person name="Tatsumi K"/>
            <person name="Tanaka K"/>
            <person name="Motone F"/>
            <person name="Kageyama Y"/>
            <person name="Nozu R"/>
            <person name="Adachi N"/>
            <person name="Nishimura O"/>
            <person name="Nakagawa R"/>
            <person name="Tanegashima C"/>
            <person name="Kiyatake I"/>
            <person name="Matsumoto R"/>
            <person name="Murakumo K"/>
            <person name="Nishida K"/>
            <person name="Terakita A"/>
            <person name="Kuratani S"/>
            <person name="Sato K"/>
            <person name="Hyodo S Kuraku.S."/>
        </authorList>
    </citation>
    <scope>NUCLEOTIDE SEQUENCE [LARGE SCALE GENOMIC DNA]</scope>
</reference>
<accession>A0A401PGE3</accession>
<evidence type="ECO:0000313" key="2">
    <source>
        <dbReference type="EMBL" id="GCB72202.1"/>
    </source>
</evidence>
<organism evidence="2 3">
    <name type="scientific">Scyliorhinus torazame</name>
    <name type="common">Cloudy catshark</name>
    <name type="synonym">Catulus torazame</name>
    <dbReference type="NCBI Taxonomy" id="75743"/>
    <lineage>
        <taxon>Eukaryota</taxon>
        <taxon>Metazoa</taxon>
        <taxon>Chordata</taxon>
        <taxon>Craniata</taxon>
        <taxon>Vertebrata</taxon>
        <taxon>Chondrichthyes</taxon>
        <taxon>Elasmobranchii</taxon>
        <taxon>Galeomorphii</taxon>
        <taxon>Galeoidea</taxon>
        <taxon>Carcharhiniformes</taxon>
        <taxon>Scyliorhinidae</taxon>
        <taxon>Scyliorhinus</taxon>
    </lineage>
</organism>
<dbReference type="GO" id="GO:0005938">
    <property type="term" value="C:cell cortex"/>
    <property type="evidence" value="ECO:0007669"/>
    <property type="project" value="TreeGrafter"/>
</dbReference>
<keyword evidence="3" id="KW-1185">Reference proteome</keyword>
<dbReference type="InterPro" id="IPR005455">
    <property type="entry name" value="PFN_euk"/>
</dbReference>
<comment type="similarity">
    <text evidence="1">Belongs to the profilin family.</text>
</comment>
<dbReference type="OMA" id="FNIMPRD"/>
<dbReference type="Proteomes" id="UP000288216">
    <property type="component" value="Unassembled WGS sequence"/>
</dbReference>
<dbReference type="EMBL" id="BFAA01000435">
    <property type="protein sequence ID" value="GCB72202.1"/>
    <property type="molecule type" value="Genomic_DNA"/>
</dbReference>
<dbReference type="OrthoDB" id="421374at2759"/>
<dbReference type="STRING" id="75743.A0A401PGE3"/>
<dbReference type="PANTHER" id="PTHR11604">
    <property type="entry name" value="PROFILIN"/>
    <property type="match status" value="1"/>
</dbReference>
<dbReference type="AlphaFoldDB" id="A0A401PGE3"/>
<evidence type="ECO:0000313" key="3">
    <source>
        <dbReference type="Proteomes" id="UP000288216"/>
    </source>
</evidence>
<dbReference type="Gene3D" id="3.30.450.30">
    <property type="entry name" value="Dynein light chain 2a, cytoplasmic"/>
    <property type="match status" value="1"/>
</dbReference>
<dbReference type="Pfam" id="PF00235">
    <property type="entry name" value="Profilin"/>
    <property type="match status" value="1"/>
</dbReference>
<dbReference type="PANTHER" id="PTHR11604:SF2">
    <property type="entry name" value="PROFILIN-4"/>
    <property type="match status" value="1"/>
</dbReference>
<dbReference type="InterPro" id="IPR048278">
    <property type="entry name" value="PFN"/>
</dbReference>
<dbReference type="InterPro" id="IPR036140">
    <property type="entry name" value="PFN_sf"/>
</dbReference>
<dbReference type="SUPFAM" id="SSF55770">
    <property type="entry name" value="Profilin (actin-binding protein)"/>
    <property type="match status" value="1"/>
</dbReference>
<dbReference type="GO" id="GO:0003785">
    <property type="term" value="F:actin monomer binding"/>
    <property type="evidence" value="ECO:0007669"/>
    <property type="project" value="TreeGrafter"/>
</dbReference>
<proteinExistence type="inferred from homology"/>
<evidence type="ECO:0000256" key="1">
    <source>
        <dbReference type="ARBA" id="ARBA00010058"/>
    </source>
</evidence>